<comment type="caution">
    <text evidence="2">The sequence shown here is derived from an EMBL/GenBank/DDBJ whole genome shotgun (WGS) entry which is preliminary data.</text>
</comment>
<proteinExistence type="predicted"/>
<dbReference type="RefSeq" id="WP_236132516.1">
    <property type="nucleotide sequence ID" value="NZ_JAKGTH010000006.1"/>
</dbReference>
<gene>
    <name evidence="2" type="ORF">L1I30_01700</name>
</gene>
<evidence type="ECO:0000313" key="3">
    <source>
        <dbReference type="Proteomes" id="UP001179363"/>
    </source>
</evidence>
<feature type="signal peptide" evidence="1">
    <location>
        <begin position="1"/>
        <end position="20"/>
    </location>
</feature>
<reference evidence="2" key="1">
    <citation type="submission" date="2022-01" db="EMBL/GenBank/DDBJ databases">
        <title>Gillisia lutea sp. nov., isolated from marine plastic residues from the Malvarosa beach (Valencia, Spain).</title>
        <authorList>
            <person name="Vidal-Verdu A."/>
            <person name="Molina-Menor E."/>
            <person name="Satari L."/>
            <person name="Pascual J."/>
            <person name="Pereto J."/>
            <person name="Porcar M."/>
        </authorList>
    </citation>
    <scope>NUCLEOTIDE SEQUENCE</scope>
    <source>
        <strain evidence="2">M10.2A</strain>
    </source>
</reference>
<feature type="chain" id="PRO_5047055379" evidence="1">
    <location>
        <begin position="21"/>
        <end position="300"/>
    </location>
</feature>
<dbReference type="Proteomes" id="UP001179363">
    <property type="component" value="Unassembled WGS sequence"/>
</dbReference>
<organism evidence="2 3">
    <name type="scientific">Gillisia lutea</name>
    <dbReference type="NCBI Taxonomy" id="2909668"/>
    <lineage>
        <taxon>Bacteria</taxon>
        <taxon>Pseudomonadati</taxon>
        <taxon>Bacteroidota</taxon>
        <taxon>Flavobacteriia</taxon>
        <taxon>Flavobacteriales</taxon>
        <taxon>Flavobacteriaceae</taxon>
        <taxon>Gillisia</taxon>
    </lineage>
</organism>
<dbReference type="EMBL" id="JAKGTH010000006">
    <property type="protein sequence ID" value="MCF4100368.1"/>
    <property type="molecule type" value="Genomic_DNA"/>
</dbReference>
<dbReference type="InterPro" id="IPR046715">
    <property type="entry name" value="DUF6607"/>
</dbReference>
<accession>A0ABS9EG33</accession>
<sequence>MSTKFYTLLIALLTTTLISAQTKKEKDAEAIKKMCGCYEVSFNFSETFNYSKDSLYKPSDNKITGGLEWAQLITDDDENISIQHLLQVGDPAKPYIVKHWRQDWLYENEEFYMYDGDNKWDYVLKPEEEVEGQWTQKVYQVDDSPRYEGSATWVHVDGKSYWENTTPAPLPRREYTTRSDYNVTIRGNRHEITPFGWVHDQDNKKVIRKNGEEDFVLAQEKGYNVYKKVEDSRCQAAADWWKQNEEKWAMVRNKWEDVFSRDENLILEEKVNNSPLYKYLFEEEYSSEEKIEEIISSFVK</sequence>
<protein>
    <submittedName>
        <fullName evidence="2">Uncharacterized protein</fullName>
    </submittedName>
</protein>
<dbReference type="Pfam" id="PF20311">
    <property type="entry name" value="DUF6607"/>
    <property type="match status" value="1"/>
</dbReference>
<evidence type="ECO:0000256" key="1">
    <source>
        <dbReference type="SAM" id="SignalP"/>
    </source>
</evidence>
<name>A0ABS9EG33_9FLAO</name>
<evidence type="ECO:0000313" key="2">
    <source>
        <dbReference type="EMBL" id="MCF4100368.1"/>
    </source>
</evidence>
<keyword evidence="1" id="KW-0732">Signal</keyword>
<keyword evidence="3" id="KW-1185">Reference proteome</keyword>